<feature type="region of interest" description="Disordered" evidence="8">
    <location>
        <begin position="300"/>
        <end position="371"/>
    </location>
</feature>
<keyword evidence="11" id="KW-1185">Reference proteome</keyword>
<feature type="compositionally biased region" description="Acidic residues" evidence="8">
    <location>
        <begin position="319"/>
        <end position="332"/>
    </location>
</feature>
<evidence type="ECO:0000256" key="1">
    <source>
        <dbReference type="ARBA" id="ARBA00004123"/>
    </source>
</evidence>
<dbReference type="GO" id="GO:0071013">
    <property type="term" value="C:catalytic step 2 spliceosome"/>
    <property type="evidence" value="ECO:0007669"/>
    <property type="project" value="TreeGrafter"/>
</dbReference>
<keyword evidence="4" id="KW-0805">Transcription regulation</keyword>
<dbReference type="AlphaFoldDB" id="A0A8R1DYG6"/>
<feature type="compositionally biased region" description="Basic and acidic residues" evidence="8">
    <location>
        <begin position="143"/>
        <end position="163"/>
    </location>
</feature>
<evidence type="ECO:0000256" key="4">
    <source>
        <dbReference type="ARBA" id="ARBA00023015"/>
    </source>
</evidence>
<dbReference type="PANTHER" id="PTHR12707">
    <property type="entry name" value="PINN"/>
    <property type="match status" value="1"/>
</dbReference>
<dbReference type="InterPro" id="IPR006786">
    <property type="entry name" value="Pinin_SDK_MemA"/>
</dbReference>
<dbReference type="Proteomes" id="UP000005237">
    <property type="component" value="Unassembled WGS sequence"/>
</dbReference>
<keyword evidence="7" id="KW-0539">Nucleus</keyword>
<accession>A0A8R1DYG6</accession>
<dbReference type="PANTHER" id="PTHR12707:SF0">
    <property type="entry name" value="PININ"/>
    <property type="match status" value="1"/>
</dbReference>
<comment type="similarity">
    <text evidence="2">Belongs to the pinin family.</text>
</comment>
<dbReference type="EnsemblMetazoa" id="CJA14720.1">
    <property type="protein sequence ID" value="CJA14720.1"/>
    <property type="gene ID" value="WBGene00133924"/>
</dbReference>
<evidence type="ECO:0000256" key="6">
    <source>
        <dbReference type="ARBA" id="ARBA00023187"/>
    </source>
</evidence>
<protein>
    <submittedName>
        <fullName evidence="10">Pinin_SDK_memA domain-containing protein</fullName>
    </submittedName>
</protein>
<feature type="domain" description="Pinin/SDK/MemA protein" evidence="9">
    <location>
        <begin position="160"/>
        <end position="282"/>
    </location>
</feature>
<proteinExistence type="inferred from homology"/>
<evidence type="ECO:0000313" key="11">
    <source>
        <dbReference type="Proteomes" id="UP000005237"/>
    </source>
</evidence>
<comment type="subcellular location">
    <subcellularLocation>
        <location evidence="1">Nucleus</location>
    </subcellularLocation>
</comment>
<dbReference type="InterPro" id="IPR039853">
    <property type="entry name" value="Pinin"/>
</dbReference>
<keyword evidence="5" id="KW-0804">Transcription</keyword>
<feature type="compositionally biased region" description="Acidic residues" evidence="8">
    <location>
        <begin position="353"/>
        <end position="364"/>
    </location>
</feature>
<evidence type="ECO:0000313" key="10">
    <source>
        <dbReference type="EnsemblMetazoa" id="CJA14720.1"/>
    </source>
</evidence>
<evidence type="ECO:0000256" key="8">
    <source>
        <dbReference type="SAM" id="MobiDB-lite"/>
    </source>
</evidence>
<feature type="region of interest" description="Disordered" evidence="8">
    <location>
        <begin position="91"/>
        <end position="168"/>
    </location>
</feature>
<dbReference type="OMA" id="NVRNRRM"/>
<organism evidence="10 11">
    <name type="scientific">Caenorhabditis japonica</name>
    <dbReference type="NCBI Taxonomy" id="281687"/>
    <lineage>
        <taxon>Eukaryota</taxon>
        <taxon>Metazoa</taxon>
        <taxon>Ecdysozoa</taxon>
        <taxon>Nematoda</taxon>
        <taxon>Chromadorea</taxon>
        <taxon>Rhabditida</taxon>
        <taxon>Rhabditina</taxon>
        <taxon>Rhabditomorpha</taxon>
        <taxon>Rhabditoidea</taxon>
        <taxon>Rhabditidae</taxon>
        <taxon>Peloderinae</taxon>
        <taxon>Caenorhabditis</taxon>
    </lineage>
</organism>
<evidence type="ECO:0000256" key="7">
    <source>
        <dbReference type="ARBA" id="ARBA00023242"/>
    </source>
</evidence>
<reference evidence="11" key="1">
    <citation type="submission" date="2010-08" db="EMBL/GenBank/DDBJ databases">
        <authorList>
            <consortium name="Caenorhabditis japonica Sequencing Consortium"/>
            <person name="Wilson R.K."/>
        </authorList>
    </citation>
    <scope>NUCLEOTIDE SEQUENCE [LARGE SCALE GENOMIC DNA]</scope>
    <source>
        <strain evidence="11">DF5081</strain>
    </source>
</reference>
<feature type="compositionally biased region" description="Basic and acidic residues" evidence="8">
    <location>
        <begin position="333"/>
        <end position="352"/>
    </location>
</feature>
<feature type="compositionally biased region" description="Basic and acidic residues" evidence="8">
    <location>
        <begin position="181"/>
        <end position="229"/>
    </location>
</feature>
<reference evidence="10" key="2">
    <citation type="submission" date="2022-06" db="UniProtKB">
        <authorList>
            <consortium name="EnsemblMetazoa"/>
        </authorList>
    </citation>
    <scope>IDENTIFICATION</scope>
    <source>
        <strain evidence="10">DF5081</strain>
    </source>
</reference>
<keyword evidence="3" id="KW-0507">mRNA processing</keyword>
<dbReference type="Pfam" id="PF04696">
    <property type="entry name" value="Pinin_SDK_memA"/>
    <property type="match status" value="1"/>
</dbReference>
<evidence type="ECO:0000259" key="9">
    <source>
        <dbReference type="Pfam" id="PF04696"/>
    </source>
</evidence>
<name>A0A8R1DYG6_CAEJA</name>
<dbReference type="GO" id="GO:0006397">
    <property type="term" value="P:mRNA processing"/>
    <property type="evidence" value="ECO:0007669"/>
    <property type="project" value="UniProtKB-KW"/>
</dbReference>
<evidence type="ECO:0000256" key="2">
    <source>
        <dbReference type="ARBA" id="ARBA00010386"/>
    </source>
</evidence>
<feature type="region of interest" description="Disordered" evidence="8">
    <location>
        <begin position="180"/>
        <end position="232"/>
    </location>
</feature>
<evidence type="ECO:0000256" key="5">
    <source>
        <dbReference type="ARBA" id="ARBA00023163"/>
    </source>
</evidence>
<feature type="compositionally biased region" description="Basic and acidic residues" evidence="8">
    <location>
        <begin position="300"/>
        <end position="314"/>
    </location>
</feature>
<feature type="compositionally biased region" description="Basic and acidic residues" evidence="8">
    <location>
        <begin position="91"/>
        <end position="114"/>
    </location>
</feature>
<evidence type="ECO:0000256" key="3">
    <source>
        <dbReference type="ARBA" id="ARBA00022664"/>
    </source>
</evidence>
<sequence>MEKMLVEDLEQDINVARSNLRTIDEKVTSLSGRVPRARISYNDEPEDVPLRNIERGTFGLSEEITSKKNRTSQQQQPLQIGNRRRISIEDRIDRRISGGRQSFDHLPKRQRPDYLDDEVEEDDYGKKAKRSIQSTVVMPALDSKGREDKIEKLKETENKDSKQRNRRLFSNLLMGTLSTFKKTEKKTAQQEKQEEVEKKLEETKKQELDARREEKHELLSKRREQEKELQSLQRKKALIQYAEHKISQLKFMKGAIKTSMEPHIYWQPKKHTVRSLELKQATERELDDLISEREKQLKDDLETRARQISEERTGQIEGENGELDEYEEEENEKNENEEIEVVLKNDEDVNREAEEEEEEKEEEIDVHVELD</sequence>
<keyword evidence="6" id="KW-0508">mRNA splicing</keyword>
<dbReference type="GO" id="GO:0008380">
    <property type="term" value="P:RNA splicing"/>
    <property type="evidence" value="ECO:0007669"/>
    <property type="project" value="UniProtKB-KW"/>
</dbReference>